<reference evidence="2 3" key="1">
    <citation type="submission" date="2019-03" db="EMBL/GenBank/DDBJ databases">
        <title>Genomic Encyclopedia of Type Strains, Phase III (KMG-III): the genomes of soil and plant-associated and newly described type strains.</title>
        <authorList>
            <person name="Whitman W."/>
        </authorList>
    </citation>
    <scope>NUCLEOTIDE SEQUENCE [LARGE SCALE GENOMIC DNA]</scope>
    <source>
        <strain evidence="2 3">LMG 29544</strain>
    </source>
</reference>
<gene>
    <name evidence="2" type="ORF">BX592_108120</name>
</gene>
<sequence length="65" mass="7245">MKACRPSCRTLIAPTTHFVELSQAILYRGAGIGVVWPPFLWLAVIGSMLFGFSLMRFRKTLGQMA</sequence>
<feature type="transmembrane region" description="Helical" evidence="1">
    <location>
        <begin position="39"/>
        <end position="57"/>
    </location>
</feature>
<keyword evidence="1" id="KW-1133">Transmembrane helix</keyword>
<protein>
    <recommendedName>
        <fullName evidence="4">ABC-2 type transport system permease protein</fullName>
    </recommendedName>
</protein>
<organism evidence="2 3">
    <name type="scientific">Paraburkholderia rhizosphaerae</name>
    <dbReference type="NCBI Taxonomy" id="480658"/>
    <lineage>
        <taxon>Bacteria</taxon>
        <taxon>Pseudomonadati</taxon>
        <taxon>Pseudomonadota</taxon>
        <taxon>Betaproteobacteria</taxon>
        <taxon>Burkholderiales</taxon>
        <taxon>Burkholderiaceae</taxon>
        <taxon>Paraburkholderia</taxon>
    </lineage>
</organism>
<keyword evidence="3" id="KW-1185">Reference proteome</keyword>
<keyword evidence="1" id="KW-0812">Transmembrane</keyword>
<evidence type="ECO:0000313" key="3">
    <source>
        <dbReference type="Proteomes" id="UP000295509"/>
    </source>
</evidence>
<evidence type="ECO:0000313" key="2">
    <source>
        <dbReference type="EMBL" id="TDY50883.1"/>
    </source>
</evidence>
<dbReference type="Proteomes" id="UP000295509">
    <property type="component" value="Unassembled WGS sequence"/>
</dbReference>
<evidence type="ECO:0008006" key="4">
    <source>
        <dbReference type="Google" id="ProtNLM"/>
    </source>
</evidence>
<accession>A0A4R8LT72</accession>
<dbReference type="AlphaFoldDB" id="A0A4R8LT72"/>
<proteinExistence type="predicted"/>
<comment type="caution">
    <text evidence="2">The sequence shown here is derived from an EMBL/GenBank/DDBJ whole genome shotgun (WGS) entry which is preliminary data.</text>
</comment>
<name>A0A4R8LT72_9BURK</name>
<keyword evidence="1" id="KW-0472">Membrane</keyword>
<evidence type="ECO:0000256" key="1">
    <source>
        <dbReference type="SAM" id="Phobius"/>
    </source>
</evidence>
<dbReference type="EMBL" id="SORE01000008">
    <property type="protein sequence ID" value="TDY50883.1"/>
    <property type="molecule type" value="Genomic_DNA"/>
</dbReference>